<dbReference type="Proteomes" id="UP000676336">
    <property type="component" value="Unassembled WGS sequence"/>
</dbReference>
<feature type="region of interest" description="Disordered" evidence="1">
    <location>
        <begin position="1"/>
        <end position="41"/>
    </location>
</feature>
<evidence type="ECO:0000313" key="2">
    <source>
        <dbReference type="EMBL" id="CAF4834538.1"/>
    </source>
</evidence>
<dbReference type="AlphaFoldDB" id="A0A8S3BMI8"/>
<feature type="region of interest" description="Disordered" evidence="1">
    <location>
        <begin position="262"/>
        <end position="312"/>
    </location>
</feature>
<feature type="compositionally biased region" description="Polar residues" evidence="1">
    <location>
        <begin position="20"/>
        <end position="41"/>
    </location>
</feature>
<sequence length="385" mass="43924">FDTTSPSSSSANYDRVRPGQYTTFPSTSQATISREQPSTYDRISNIITPSVHVADRRQQNEEVVSEEYHVELEQKNSDGGSSSGQNQRFTINTQQQQQQRGLFEDDMSDAYVTTGDHTYQGLTTIVDQTGQRRDSDWRSKMKQIYAPTSDDDQFDQLGKSINGNYTAQRVTIEPTNIQQTFQDTQINKSGHDKILSEENKLKAAPPSRHAVKEILVRVTRGPSPDKHLRQQIYHLSSTSDEDEQENKRLVFVDSLRSRETSKKFISTSRTDDDRPKPPKRSSSSSIIDERRARFEQQQFDTSNDSTNNKIDRTGYSRVGALRSAFETTTVTSGSIRDDQSKPKSPITTGLTEQRRRIFEEQEQTNKGWTSTNRRSVRNNKIALDF</sequence>
<evidence type="ECO:0000313" key="3">
    <source>
        <dbReference type="Proteomes" id="UP000676336"/>
    </source>
</evidence>
<organism evidence="2 3">
    <name type="scientific">Rotaria magnacalcarata</name>
    <dbReference type="NCBI Taxonomy" id="392030"/>
    <lineage>
        <taxon>Eukaryota</taxon>
        <taxon>Metazoa</taxon>
        <taxon>Spiralia</taxon>
        <taxon>Gnathifera</taxon>
        <taxon>Rotifera</taxon>
        <taxon>Eurotatoria</taxon>
        <taxon>Bdelloidea</taxon>
        <taxon>Philodinida</taxon>
        <taxon>Philodinidae</taxon>
        <taxon>Rotaria</taxon>
    </lineage>
</organism>
<feature type="compositionally biased region" description="Polar residues" evidence="1">
    <location>
        <begin position="1"/>
        <end position="12"/>
    </location>
</feature>
<proteinExistence type="predicted"/>
<gene>
    <name evidence="2" type="ORF">SMN809_LOCUS48645</name>
</gene>
<reference evidence="2" key="1">
    <citation type="submission" date="2021-02" db="EMBL/GenBank/DDBJ databases">
        <authorList>
            <person name="Nowell W R."/>
        </authorList>
    </citation>
    <scope>NUCLEOTIDE SEQUENCE</scope>
</reference>
<dbReference type="EMBL" id="CAJOBI010156784">
    <property type="protein sequence ID" value="CAF4834538.1"/>
    <property type="molecule type" value="Genomic_DNA"/>
</dbReference>
<comment type="caution">
    <text evidence="2">The sequence shown here is derived from an EMBL/GenBank/DDBJ whole genome shotgun (WGS) entry which is preliminary data.</text>
</comment>
<name>A0A8S3BMI8_9BILA</name>
<protein>
    <submittedName>
        <fullName evidence="2">Uncharacterized protein</fullName>
    </submittedName>
</protein>
<feature type="region of interest" description="Disordered" evidence="1">
    <location>
        <begin position="328"/>
        <end position="349"/>
    </location>
</feature>
<feature type="non-terminal residue" evidence="2">
    <location>
        <position position="1"/>
    </location>
</feature>
<feature type="region of interest" description="Disordered" evidence="1">
    <location>
        <begin position="361"/>
        <end position="385"/>
    </location>
</feature>
<feature type="compositionally biased region" description="Polar residues" evidence="1">
    <location>
        <begin position="295"/>
        <end position="308"/>
    </location>
</feature>
<feature type="compositionally biased region" description="Polar residues" evidence="1">
    <location>
        <begin position="364"/>
        <end position="373"/>
    </location>
</feature>
<evidence type="ECO:0000256" key="1">
    <source>
        <dbReference type="SAM" id="MobiDB-lite"/>
    </source>
</evidence>
<accession>A0A8S3BMI8</accession>